<dbReference type="Pfam" id="PF00856">
    <property type="entry name" value="SET"/>
    <property type="match status" value="1"/>
</dbReference>
<dbReference type="OrthoDB" id="265717at2759"/>
<dbReference type="AlphaFoldDB" id="A0A4R0R3J2"/>
<dbReference type="PANTHER" id="PTHR47332">
    <property type="entry name" value="SET DOMAIN-CONTAINING PROTEIN 5"/>
    <property type="match status" value="1"/>
</dbReference>
<organism evidence="3 4">
    <name type="scientific">Steccherinum ochraceum</name>
    <dbReference type="NCBI Taxonomy" id="92696"/>
    <lineage>
        <taxon>Eukaryota</taxon>
        <taxon>Fungi</taxon>
        <taxon>Dikarya</taxon>
        <taxon>Basidiomycota</taxon>
        <taxon>Agaricomycotina</taxon>
        <taxon>Agaricomycetes</taxon>
        <taxon>Polyporales</taxon>
        <taxon>Steccherinaceae</taxon>
        <taxon>Steccherinum</taxon>
    </lineage>
</organism>
<dbReference type="Proteomes" id="UP000292702">
    <property type="component" value="Unassembled WGS sequence"/>
</dbReference>
<gene>
    <name evidence="3" type="ORF">EIP91_010060</name>
</gene>
<sequence>MACIKAQNATDPVTVTMKVETVSIEEFFKRVSEMKLREETEKPEERFEAPDMEEVIKHLSDMQPEEGGEKPGRNIEILSVDEIFRRMAMQTEPEKTEETVPEVKVLGKMPHGVVEDPGLPEDLKQYDAKAQRREWDASTLDYKDEQMINTTLPMRFSPTGELLGLPPNVAEDGQSECYISGYLKRKIALTSGIGSPLPRVEVKTYRIAEVPGKGAGMLADRDITAGELILAERPLLVVPSNAKLMRAPPPNADQYTKAQVVRMMQQDTEKVYELAVERMEPEQREAFGNLKNSHENDGSGPILGRVRTNGFGFDQMRDFPRGGKPGANYCIICDDLSRLNHSCRPNTDRYWDMASFSVQLRAARNIKKDEEITAHYCIITDSFAERQATLEPYDFRCVCPSCLSPKTSDARREKLRTLLNANAFSTWSATDFELPKTTQVKPLLDGVSMSEAEGLESTFQHGFLLFLLMKTYAARGDVVNMRVYARRYSVWRLACRGTVVDEDEVENGFGLVTAAEILQKMRGKLPAGGDKKKRKPKAKSKA</sequence>
<dbReference type="EMBL" id="RWJN01000596">
    <property type="protein sequence ID" value="TCD60443.1"/>
    <property type="molecule type" value="Genomic_DNA"/>
</dbReference>
<evidence type="ECO:0000313" key="3">
    <source>
        <dbReference type="EMBL" id="TCD60443.1"/>
    </source>
</evidence>
<dbReference type="CDD" id="cd20071">
    <property type="entry name" value="SET_SMYD"/>
    <property type="match status" value="1"/>
</dbReference>
<dbReference type="STRING" id="92696.A0A4R0R3J2"/>
<dbReference type="PROSITE" id="PS50280">
    <property type="entry name" value="SET"/>
    <property type="match status" value="1"/>
</dbReference>
<name>A0A4R0R3J2_9APHY</name>
<reference evidence="3 4" key="1">
    <citation type="submission" date="2018-11" db="EMBL/GenBank/DDBJ databases">
        <title>Genome assembly of Steccherinum ochraceum LE-BIN_3174, the white-rot fungus of the Steccherinaceae family (The Residual Polyporoid clade, Polyporales, Basidiomycota).</title>
        <authorList>
            <person name="Fedorova T.V."/>
            <person name="Glazunova O.A."/>
            <person name="Landesman E.O."/>
            <person name="Moiseenko K.V."/>
            <person name="Psurtseva N.V."/>
            <person name="Savinova O.S."/>
            <person name="Shakhova N.V."/>
            <person name="Tyazhelova T.V."/>
            <person name="Vasina D.V."/>
        </authorList>
    </citation>
    <scope>NUCLEOTIDE SEQUENCE [LARGE SCALE GENOMIC DNA]</scope>
    <source>
        <strain evidence="3 4">LE-BIN_3174</strain>
    </source>
</reference>
<dbReference type="InterPro" id="IPR053185">
    <property type="entry name" value="SET_domain_protein"/>
</dbReference>
<dbReference type="SMART" id="SM00317">
    <property type="entry name" value="SET"/>
    <property type="match status" value="1"/>
</dbReference>
<protein>
    <recommendedName>
        <fullName evidence="2">SET domain-containing protein</fullName>
    </recommendedName>
</protein>
<evidence type="ECO:0000259" key="2">
    <source>
        <dbReference type="PROSITE" id="PS50280"/>
    </source>
</evidence>
<feature type="compositionally biased region" description="Basic residues" evidence="1">
    <location>
        <begin position="531"/>
        <end position="542"/>
    </location>
</feature>
<feature type="domain" description="SET" evidence="2">
    <location>
        <begin position="198"/>
        <end position="377"/>
    </location>
</feature>
<comment type="caution">
    <text evidence="3">The sequence shown here is derived from an EMBL/GenBank/DDBJ whole genome shotgun (WGS) entry which is preliminary data.</text>
</comment>
<dbReference type="PANTHER" id="PTHR47332:SF4">
    <property type="entry name" value="SET DOMAIN-CONTAINING PROTEIN 5"/>
    <property type="match status" value="1"/>
</dbReference>
<feature type="region of interest" description="Disordered" evidence="1">
    <location>
        <begin position="523"/>
        <end position="542"/>
    </location>
</feature>
<evidence type="ECO:0000256" key="1">
    <source>
        <dbReference type="SAM" id="MobiDB-lite"/>
    </source>
</evidence>
<proteinExistence type="predicted"/>
<dbReference type="InterPro" id="IPR046341">
    <property type="entry name" value="SET_dom_sf"/>
</dbReference>
<keyword evidence="4" id="KW-1185">Reference proteome</keyword>
<dbReference type="Gene3D" id="2.170.270.10">
    <property type="entry name" value="SET domain"/>
    <property type="match status" value="1"/>
</dbReference>
<accession>A0A4R0R3J2</accession>
<dbReference type="SUPFAM" id="SSF82199">
    <property type="entry name" value="SET domain"/>
    <property type="match status" value="1"/>
</dbReference>
<dbReference type="InterPro" id="IPR001214">
    <property type="entry name" value="SET_dom"/>
</dbReference>
<evidence type="ECO:0000313" key="4">
    <source>
        <dbReference type="Proteomes" id="UP000292702"/>
    </source>
</evidence>